<evidence type="ECO:0000313" key="4">
    <source>
        <dbReference type="Proteomes" id="UP001589611"/>
    </source>
</evidence>
<organism evidence="3 4">
    <name type="scientific">Microbacterium terregens</name>
    <dbReference type="NCBI Taxonomy" id="69363"/>
    <lineage>
        <taxon>Bacteria</taxon>
        <taxon>Bacillati</taxon>
        <taxon>Actinomycetota</taxon>
        <taxon>Actinomycetes</taxon>
        <taxon>Micrococcales</taxon>
        <taxon>Microbacteriaceae</taxon>
        <taxon>Microbacterium</taxon>
    </lineage>
</organism>
<comment type="caution">
    <text evidence="3">The sequence shown here is derived from an EMBL/GenBank/DDBJ whole genome shotgun (WGS) entry which is preliminary data.</text>
</comment>
<keyword evidence="1" id="KW-0812">Transmembrane</keyword>
<sequence>MRARRQSPTVRMLRTRVADDEGSILILTLGYAVLAIVVVLICVDATSLYLAQKRLDALADAAALAGADGFTFLVEGDEPKAELTADGVREQAEAVVGELGGDVVVVDAGTPDGVSARVTVAGTWRPPVITLFVPDGVALEATATSRTALR</sequence>
<dbReference type="Proteomes" id="UP001589611">
    <property type="component" value="Unassembled WGS sequence"/>
</dbReference>
<keyword evidence="1" id="KW-0472">Membrane</keyword>
<evidence type="ECO:0000259" key="2">
    <source>
        <dbReference type="Pfam" id="PF13400"/>
    </source>
</evidence>
<gene>
    <name evidence="3" type="ORF">ACFFPJ_04625</name>
</gene>
<evidence type="ECO:0000256" key="1">
    <source>
        <dbReference type="SAM" id="Phobius"/>
    </source>
</evidence>
<dbReference type="RefSeq" id="WP_378721042.1">
    <property type="nucleotide sequence ID" value="NZ_BAAAWH010000001.1"/>
</dbReference>
<name>A0ABV5SY55_9MICO</name>
<feature type="transmembrane region" description="Helical" evidence="1">
    <location>
        <begin position="21"/>
        <end position="41"/>
    </location>
</feature>
<proteinExistence type="predicted"/>
<evidence type="ECO:0000313" key="3">
    <source>
        <dbReference type="EMBL" id="MFB9645077.1"/>
    </source>
</evidence>
<feature type="domain" description="Putative Flp pilus-assembly TadG-like N-terminal" evidence="2">
    <location>
        <begin position="22"/>
        <end position="68"/>
    </location>
</feature>
<dbReference type="InterPro" id="IPR028087">
    <property type="entry name" value="Tad_N"/>
</dbReference>
<protein>
    <submittedName>
        <fullName evidence="3">Pilus assembly protein TadG-related protein</fullName>
    </submittedName>
</protein>
<accession>A0ABV5SY55</accession>
<dbReference type="Pfam" id="PF13400">
    <property type="entry name" value="Tad"/>
    <property type="match status" value="1"/>
</dbReference>
<keyword evidence="1" id="KW-1133">Transmembrane helix</keyword>
<keyword evidence="4" id="KW-1185">Reference proteome</keyword>
<reference evidence="3 4" key="1">
    <citation type="submission" date="2024-09" db="EMBL/GenBank/DDBJ databases">
        <authorList>
            <person name="Sun Q."/>
            <person name="Mori K."/>
        </authorList>
    </citation>
    <scope>NUCLEOTIDE SEQUENCE [LARGE SCALE GENOMIC DNA]</scope>
    <source>
        <strain evidence="3 4">JCM 1342</strain>
    </source>
</reference>
<dbReference type="EMBL" id="JBHMBE010000002">
    <property type="protein sequence ID" value="MFB9645077.1"/>
    <property type="molecule type" value="Genomic_DNA"/>
</dbReference>